<dbReference type="RefSeq" id="WP_132221307.1">
    <property type="nucleotide sequence ID" value="NZ_CP103866.1"/>
</dbReference>
<organism evidence="1 2">
    <name type="scientific">Laceyella sacchari</name>
    <name type="common">Thermoactinomyces thalpophilus</name>
    <dbReference type="NCBI Taxonomy" id="37482"/>
    <lineage>
        <taxon>Bacteria</taxon>
        <taxon>Bacillati</taxon>
        <taxon>Bacillota</taxon>
        <taxon>Bacilli</taxon>
        <taxon>Bacillales</taxon>
        <taxon>Thermoactinomycetaceae</taxon>
        <taxon>Laceyella</taxon>
    </lineage>
</organism>
<sequence length="110" mass="13150">MLEKQVRQIIKIRSTLHPNDLSAYMYWDKLTELLSMNELQTIKLLETCSEEEIEWISEVFEDVAYKLQSVAYIKCLERLDKKYPNLNLTKLIMDAKEMMDTEDRILKEDT</sequence>
<gene>
    <name evidence="1" type="ORF">NYR52_14480</name>
</gene>
<reference evidence="1" key="1">
    <citation type="submission" date="2022-08" db="EMBL/GenBank/DDBJ databases">
        <title>The complete genome sequence of the thermophilic bacterium Laceyella sacchari FBKL4.010 reveals the basis for tetramethylpyrazine biosynthesis in Moutai-flavor Daqu.</title>
        <authorList>
            <person name="Li D."/>
            <person name="Huang W."/>
            <person name="Wang C."/>
            <person name="Qiu S."/>
        </authorList>
    </citation>
    <scope>NUCLEOTIDE SEQUENCE</scope>
    <source>
        <strain evidence="1">FBKL4.014</strain>
    </source>
</reference>
<evidence type="ECO:0000313" key="1">
    <source>
        <dbReference type="EMBL" id="UWE03304.1"/>
    </source>
</evidence>
<proteinExistence type="predicted"/>
<evidence type="ECO:0000313" key="2">
    <source>
        <dbReference type="Proteomes" id="UP001058650"/>
    </source>
</evidence>
<dbReference type="EMBL" id="CP103866">
    <property type="protein sequence ID" value="UWE03304.1"/>
    <property type="molecule type" value="Genomic_DNA"/>
</dbReference>
<protein>
    <submittedName>
        <fullName evidence="1">Uncharacterized protein</fullName>
    </submittedName>
</protein>
<accession>A0ABY5U2A2</accession>
<name>A0ABY5U2A2_LACSH</name>
<keyword evidence="2" id="KW-1185">Reference proteome</keyword>
<dbReference type="Proteomes" id="UP001058650">
    <property type="component" value="Chromosome"/>
</dbReference>